<comment type="caution">
    <text evidence="1">The sequence shown here is derived from an EMBL/GenBank/DDBJ whole genome shotgun (WGS) entry which is preliminary data.</text>
</comment>
<dbReference type="RefSeq" id="WP_141928224.1">
    <property type="nucleotide sequence ID" value="NZ_BAABCI010000014.1"/>
</dbReference>
<gene>
    <name evidence="1" type="ORF">FB459_1866</name>
</gene>
<dbReference type="AlphaFoldDB" id="A0A542EGD1"/>
<proteinExistence type="predicted"/>
<accession>A0A542EGD1</accession>
<protein>
    <recommendedName>
        <fullName evidence="3">Holliday junction resolvase RusA-like endonuclease</fullName>
    </recommendedName>
</protein>
<evidence type="ECO:0000313" key="1">
    <source>
        <dbReference type="EMBL" id="TQJ14407.1"/>
    </source>
</evidence>
<keyword evidence="2" id="KW-1185">Reference proteome</keyword>
<name>A0A542EGD1_9MICO</name>
<sequence>MSNATVIPLRTASFRVPRLPLRQPQSREAWCGHIAASCVKYRKGRSVIGPVRVELTHGVKRPAMHYGAHGVFPKSPAYPTNGHSALDLMEDALDGIVADGLISSKQSVVDLQIRRVYVDTDGKTGLHVKVIGLATRVASLPRNAAA</sequence>
<reference evidence="1 2" key="1">
    <citation type="submission" date="2019-06" db="EMBL/GenBank/DDBJ databases">
        <title>Sequencing the genomes of 1000 actinobacteria strains.</title>
        <authorList>
            <person name="Klenk H.-P."/>
        </authorList>
    </citation>
    <scope>NUCLEOTIDE SEQUENCE [LARGE SCALE GENOMIC DNA]</scope>
    <source>
        <strain evidence="1 2">DSM 19828</strain>
    </source>
</reference>
<evidence type="ECO:0008006" key="3">
    <source>
        <dbReference type="Google" id="ProtNLM"/>
    </source>
</evidence>
<dbReference type="Proteomes" id="UP000320806">
    <property type="component" value="Unassembled WGS sequence"/>
</dbReference>
<dbReference type="EMBL" id="VFMO01000001">
    <property type="protein sequence ID" value="TQJ14407.1"/>
    <property type="molecule type" value="Genomic_DNA"/>
</dbReference>
<organism evidence="1 2">
    <name type="scientific">Yimella lutea</name>
    <dbReference type="NCBI Taxonomy" id="587872"/>
    <lineage>
        <taxon>Bacteria</taxon>
        <taxon>Bacillati</taxon>
        <taxon>Actinomycetota</taxon>
        <taxon>Actinomycetes</taxon>
        <taxon>Micrococcales</taxon>
        <taxon>Dermacoccaceae</taxon>
        <taxon>Yimella</taxon>
    </lineage>
</organism>
<evidence type="ECO:0000313" key="2">
    <source>
        <dbReference type="Proteomes" id="UP000320806"/>
    </source>
</evidence>